<sequence length="91" mass="10401">MVVGNHSGFLWSVTVIEAANQAMNALDAYWARNESPDHQVIAQIHQALQERAPDYEDDWKALLDVAMEDLSLRIAWREDEVHEITKRPVSS</sequence>
<dbReference type="EMBL" id="BPRB01000335">
    <property type="protein sequence ID" value="GJE62511.1"/>
    <property type="molecule type" value="Genomic_DNA"/>
</dbReference>
<keyword evidence="2" id="KW-1185">Reference proteome</keyword>
<protein>
    <submittedName>
        <fullName evidence="1">Uncharacterized protein</fullName>
    </submittedName>
</protein>
<reference evidence="1" key="1">
    <citation type="journal article" date="2021" name="Front. Microbiol.">
        <title>Comprehensive Comparative Genomics and Phenotyping of Methylobacterium Species.</title>
        <authorList>
            <person name="Alessa O."/>
            <person name="Ogura Y."/>
            <person name="Fujitani Y."/>
            <person name="Takami H."/>
            <person name="Hayashi T."/>
            <person name="Sahin N."/>
            <person name="Tani A."/>
        </authorList>
    </citation>
    <scope>NUCLEOTIDE SEQUENCE</scope>
    <source>
        <strain evidence="1">DSM 23632</strain>
    </source>
</reference>
<comment type="caution">
    <text evidence="1">The sequence shown here is derived from an EMBL/GenBank/DDBJ whole genome shotgun (WGS) entry which is preliminary data.</text>
</comment>
<evidence type="ECO:0000313" key="2">
    <source>
        <dbReference type="Proteomes" id="UP001055057"/>
    </source>
</evidence>
<name>A0ABQ4U6T2_9HYPH</name>
<dbReference type="Proteomes" id="UP001055057">
    <property type="component" value="Unassembled WGS sequence"/>
</dbReference>
<accession>A0ABQ4U6T2</accession>
<proteinExistence type="predicted"/>
<organism evidence="1 2">
    <name type="scientific">Methylobacterium trifolii</name>
    <dbReference type="NCBI Taxonomy" id="1003092"/>
    <lineage>
        <taxon>Bacteria</taxon>
        <taxon>Pseudomonadati</taxon>
        <taxon>Pseudomonadota</taxon>
        <taxon>Alphaproteobacteria</taxon>
        <taxon>Hyphomicrobiales</taxon>
        <taxon>Methylobacteriaceae</taxon>
        <taxon>Methylobacterium</taxon>
    </lineage>
</organism>
<gene>
    <name evidence="1" type="ORF">MPOCJGCO_4644</name>
</gene>
<reference evidence="1" key="2">
    <citation type="submission" date="2021-08" db="EMBL/GenBank/DDBJ databases">
        <authorList>
            <person name="Tani A."/>
            <person name="Ola A."/>
            <person name="Ogura Y."/>
            <person name="Katsura K."/>
            <person name="Hayashi T."/>
        </authorList>
    </citation>
    <scope>NUCLEOTIDE SEQUENCE</scope>
    <source>
        <strain evidence="1">DSM 23632</strain>
    </source>
</reference>
<evidence type="ECO:0000313" key="1">
    <source>
        <dbReference type="EMBL" id="GJE62511.1"/>
    </source>
</evidence>